<dbReference type="GO" id="GO:0016616">
    <property type="term" value="F:oxidoreductase activity, acting on the CH-OH group of donors, NAD or NADP as acceptor"/>
    <property type="evidence" value="ECO:0007669"/>
    <property type="project" value="InterPro"/>
</dbReference>
<dbReference type="Proteomes" id="UP000294902">
    <property type="component" value="Unassembled WGS sequence"/>
</dbReference>
<keyword evidence="2 4" id="KW-0560">Oxidoreductase</keyword>
<evidence type="ECO:0000313" key="8">
    <source>
        <dbReference type="Proteomes" id="UP000294902"/>
    </source>
</evidence>
<name>A0A4R3MRX7_9FIRM</name>
<dbReference type="EMBL" id="SMAL01000003">
    <property type="protein sequence ID" value="TCT15547.1"/>
    <property type="molecule type" value="Genomic_DNA"/>
</dbReference>
<dbReference type="PANTHER" id="PTHR43761">
    <property type="entry name" value="D-ISOMER SPECIFIC 2-HYDROXYACID DEHYDROGENASE FAMILY PROTEIN (AFU_ORTHOLOGUE AFUA_1G13630)"/>
    <property type="match status" value="1"/>
</dbReference>
<evidence type="ECO:0000256" key="1">
    <source>
        <dbReference type="ARBA" id="ARBA00005854"/>
    </source>
</evidence>
<feature type="domain" description="D-isomer specific 2-hydroxyacid dehydrogenase catalytic" evidence="5">
    <location>
        <begin position="23"/>
        <end position="315"/>
    </location>
</feature>
<evidence type="ECO:0000256" key="4">
    <source>
        <dbReference type="RuleBase" id="RU003719"/>
    </source>
</evidence>
<dbReference type="RefSeq" id="WP_132251333.1">
    <property type="nucleotide sequence ID" value="NZ_SMAL01000003.1"/>
</dbReference>
<dbReference type="InterPro" id="IPR036291">
    <property type="entry name" value="NAD(P)-bd_dom_sf"/>
</dbReference>
<dbReference type="PANTHER" id="PTHR43761:SF1">
    <property type="entry name" value="D-ISOMER SPECIFIC 2-HYDROXYACID DEHYDROGENASE CATALYTIC DOMAIN-CONTAINING PROTEIN-RELATED"/>
    <property type="match status" value="1"/>
</dbReference>
<proteinExistence type="inferred from homology"/>
<dbReference type="InterPro" id="IPR006140">
    <property type="entry name" value="D-isomer_DH_NAD-bd"/>
</dbReference>
<feature type="domain" description="D-isomer specific 2-hydroxyacid dehydrogenase NAD-binding" evidence="6">
    <location>
        <begin position="106"/>
        <end position="287"/>
    </location>
</feature>
<evidence type="ECO:0000256" key="2">
    <source>
        <dbReference type="ARBA" id="ARBA00023002"/>
    </source>
</evidence>
<comment type="similarity">
    <text evidence="1 4">Belongs to the D-isomer specific 2-hydroxyacid dehydrogenase family.</text>
</comment>
<evidence type="ECO:0000259" key="5">
    <source>
        <dbReference type="Pfam" id="PF00389"/>
    </source>
</evidence>
<dbReference type="AlphaFoldDB" id="A0A4R3MRX7"/>
<dbReference type="InterPro" id="IPR006139">
    <property type="entry name" value="D-isomer_2_OHA_DH_cat_dom"/>
</dbReference>
<reference evidence="7 8" key="1">
    <citation type="submission" date="2019-03" db="EMBL/GenBank/DDBJ databases">
        <title>Genomic Encyclopedia of Type Strains, Phase IV (KMG-IV): sequencing the most valuable type-strain genomes for metagenomic binning, comparative biology and taxonomic classification.</title>
        <authorList>
            <person name="Goeker M."/>
        </authorList>
    </citation>
    <scope>NUCLEOTIDE SEQUENCE [LARGE SCALE GENOMIC DNA]</scope>
    <source>
        <strain evidence="7 8">DSM 24629</strain>
    </source>
</reference>
<comment type="caution">
    <text evidence="7">The sequence shown here is derived from an EMBL/GenBank/DDBJ whole genome shotgun (WGS) entry which is preliminary data.</text>
</comment>
<dbReference type="NCBIfam" id="NF006263">
    <property type="entry name" value="PRK08410.1"/>
    <property type="match status" value="1"/>
</dbReference>
<dbReference type="InterPro" id="IPR050418">
    <property type="entry name" value="D-iso_2-hydroxyacid_DH_PdxB"/>
</dbReference>
<dbReference type="CDD" id="cd12162">
    <property type="entry name" value="2-Hacid_dh_4"/>
    <property type="match status" value="1"/>
</dbReference>
<dbReference type="GO" id="GO:0051287">
    <property type="term" value="F:NAD binding"/>
    <property type="evidence" value="ECO:0007669"/>
    <property type="project" value="InterPro"/>
</dbReference>
<keyword evidence="3" id="KW-0520">NAD</keyword>
<gene>
    <name evidence="7" type="ORF">EDC18_103253</name>
</gene>
<dbReference type="Pfam" id="PF00389">
    <property type="entry name" value="2-Hacid_dh"/>
    <property type="match status" value="1"/>
</dbReference>
<evidence type="ECO:0000313" key="7">
    <source>
        <dbReference type="EMBL" id="TCT15547.1"/>
    </source>
</evidence>
<evidence type="ECO:0000256" key="3">
    <source>
        <dbReference type="ARBA" id="ARBA00023027"/>
    </source>
</evidence>
<dbReference type="SUPFAM" id="SSF52283">
    <property type="entry name" value="Formate/glycerate dehydrogenase catalytic domain-like"/>
    <property type="match status" value="1"/>
</dbReference>
<dbReference type="SUPFAM" id="SSF51735">
    <property type="entry name" value="NAD(P)-binding Rossmann-fold domains"/>
    <property type="match status" value="1"/>
</dbReference>
<organism evidence="7 8">
    <name type="scientific">Natranaerovirga pectinivora</name>
    <dbReference type="NCBI Taxonomy" id="682400"/>
    <lineage>
        <taxon>Bacteria</taxon>
        <taxon>Bacillati</taxon>
        <taxon>Bacillota</taxon>
        <taxon>Clostridia</taxon>
        <taxon>Lachnospirales</taxon>
        <taxon>Natranaerovirgaceae</taxon>
        <taxon>Natranaerovirga</taxon>
    </lineage>
</organism>
<dbReference type="InterPro" id="IPR029753">
    <property type="entry name" value="D-isomer_DH_CS"/>
</dbReference>
<dbReference type="Pfam" id="PF02826">
    <property type="entry name" value="2-Hacid_dh_C"/>
    <property type="match status" value="1"/>
</dbReference>
<protein>
    <submittedName>
        <fullName evidence="7">Glycerate dehydrogenase</fullName>
    </submittedName>
</protein>
<sequence>MKLAILDGNTLGDDIDLSVLDVFGNVDVYGFTSKDEVVDRIKDLDVIITNKVELNESNLKYAENVKLICLTSTGTNVIDLKYTNSRGIKVANIKGYSTESVTQHTFALLFYLYEKLNYYDRYVKDRKYVNDKMFTHFDRKYNEIYGKTYGIIGLGAIGKRVAEVAELFGCKVIYYSTSGKNSNNKYQQCSLDELLEKSDIISIHSPLNADTENLITYKEFSKMKKSAVLLNLGRGKIVNEGDLAKALQEDLIAGAGLDVLEYEPINGDNPLLDIQDSTKLIITPHIAWASTEARNRMVGEVKLNIEAFLKGEERNIVK</sequence>
<dbReference type="OrthoDB" id="9805416at2"/>
<evidence type="ECO:0000259" key="6">
    <source>
        <dbReference type="Pfam" id="PF02826"/>
    </source>
</evidence>
<dbReference type="PROSITE" id="PS00671">
    <property type="entry name" value="D_2_HYDROXYACID_DH_3"/>
    <property type="match status" value="1"/>
</dbReference>
<keyword evidence="8" id="KW-1185">Reference proteome</keyword>
<dbReference type="Gene3D" id="3.40.50.720">
    <property type="entry name" value="NAD(P)-binding Rossmann-like Domain"/>
    <property type="match status" value="2"/>
</dbReference>
<accession>A0A4R3MRX7</accession>